<sequence length="55" mass="6696">MKQRKLILDSSKVKDNQKIKGNESNNNNNDYYDDVDDDGYYEMKLRDEKKKYLQF</sequence>
<organism evidence="2 3">
    <name type="scientific">Tetranychus urticae</name>
    <name type="common">Two-spotted spider mite</name>
    <dbReference type="NCBI Taxonomy" id="32264"/>
    <lineage>
        <taxon>Eukaryota</taxon>
        <taxon>Metazoa</taxon>
        <taxon>Ecdysozoa</taxon>
        <taxon>Arthropoda</taxon>
        <taxon>Chelicerata</taxon>
        <taxon>Arachnida</taxon>
        <taxon>Acari</taxon>
        <taxon>Acariformes</taxon>
        <taxon>Trombidiformes</taxon>
        <taxon>Prostigmata</taxon>
        <taxon>Eleutherengona</taxon>
        <taxon>Raphignathae</taxon>
        <taxon>Tetranychoidea</taxon>
        <taxon>Tetranychidae</taxon>
        <taxon>Tetranychus</taxon>
    </lineage>
</organism>
<keyword evidence="3" id="KW-1185">Reference proteome</keyword>
<reference evidence="3" key="1">
    <citation type="submission" date="2011-08" db="EMBL/GenBank/DDBJ databases">
        <authorList>
            <person name="Rombauts S."/>
        </authorList>
    </citation>
    <scope>NUCLEOTIDE SEQUENCE</scope>
    <source>
        <strain evidence="3">London</strain>
    </source>
</reference>
<evidence type="ECO:0000313" key="2">
    <source>
        <dbReference type="EnsemblMetazoa" id="tetur02g03410.1"/>
    </source>
</evidence>
<protein>
    <submittedName>
        <fullName evidence="2">Uncharacterized protein</fullName>
    </submittedName>
</protein>
<dbReference type="EnsemblMetazoa" id="tetur02g03410.1">
    <property type="protein sequence ID" value="tetur02g03410.1"/>
    <property type="gene ID" value="tetur02g03410"/>
</dbReference>
<evidence type="ECO:0000313" key="3">
    <source>
        <dbReference type="Proteomes" id="UP000015104"/>
    </source>
</evidence>
<reference evidence="2" key="2">
    <citation type="submission" date="2015-06" db="UniProtKB">
        <authorList>
            <consortium name="EnsemblMetazoa"/>
        </authorList>
    </citation>
    <scope>IDENTIFICATION</scope>
</reference>
<evidence type="ECO:0000256" key="1">
    <source>
        <dbReference type="SAM" id="MobiDB-lite"/>
    </source>
</evidence>
<dbReference type="EMBL" id="CAEY01000791">
    <property type="status" value="NOT_ANNOTATED_CDS"/>
    <property type="molecule type" value="Genomic_DNA"/>
</dbReference>
<feature type="compositionally biased region" description="Basic and acidic residues" evidence="1">
    <location>
        <begin position="11"/>
        <end position="21"/>
    </location>
</feature>
<feature type="region of interest" description="Disordered" evidence="1">
    <location>
        <begin position="1"/>
        <end position="34"/>
    </location>
</feature>
<proteinExistence type="predicted"/>
<name>T1JV57_TETUR</name>
<dbReference type="HOGENOM" id="CLU_3034925_0_0_1"/>
<accession>T1JV57</accession>
<dbReference type="Proteomes" id="UP000015104">
    <property type="component" value="Unassembled WGS sequence"/>
</dbReference>
<dbReference type="AlphaFoldDB" id="T1JV57"/>